<feature type="signal peptide" evidence="2">
    <location>
        <begin position="1"/>
        <end position="22"/>
    </location>
</feature>
<reference evidence="3" key="1">
    <citation type="journal article" date="2020" name="Stud. Mycol.">
        <title>101 Dothideomycetes genomes: a test case for predicting lifestyles and emergence of pathogens.</title>
        <authorList>
            <person name="Haridas S."/>
            <person name="Albert R."/>
            <person name="Binder M."/>
            <person name="Bloem J."/>
            <person name="Labutti K."/>
            <person name="Salamov A."/>
            <person name="Andreopoulos B."/>
            <person name="Baker S."/>
            <person name="Barry K."/>
            <person name="Bills G."/>
            <person name="Bluhm B."/>
            <person name="Cannon C."/>
            <person name="Castanera R."/>
            <person name="Culley D."/>
            <person name="Daum C."/>
            <person name="Ezra D."/>
            <person name="Gonzalez J."/>
            <person name="Henrissat B."/>
            <person name="Kuo A."/>
            <person name="Liang C."/>
            <person name="Lipzen A."/>
            <person name="Lutzoni F."/>
            <person name="Magnuson J."/>
            <person name="Mondo S."/>
            <person name="Nolan M."/>
            <person name="Ohm R."/>
            <person name="Pangilinan J."/>
            <person name="Park H.-J."/>
            <person name="Ramirez L."/>
            <person name="Alfaro M."/>
            <person name="Sun H."/>
            <person name="Tritt A."/>
            <person name="Yoshinaga Y."/>
            <person name="Zwiers L.-H."/>
            <person name="Turgeon B."/>
            <person name="Goodwin S."/>
            <person name="Spatafora J."/>
            <person name="Crous P."/>
            <person name="Grigoriev I."/>
        </authorList>
    </citation>
    <scope>NUCLEOTIDE SEQUENCE</scope>
    <source>
        <strain evidence="3">CBS 379.55</strain>
    </source>
</reference>
<keyword evidence="2" id="KW-0732">Signal</keyword>
<protein>
    <submittedName>
        <fullName evidence="3">Uncharacterized protein</fullName>
    </submittedName>
</protein>
<dbReference type="AlphaFoldDB" id="A0A6A6JR31"/>
<dbReference type="RefSeq" id="XP_033656243.1">
    <property type="nucleotide sequence ID" value="XM_033801456.1"/>
</dbReference>
<evidence type="ECO:0000313" key="4">
    <source>
        <dbReference type="Proteomes" id="UP000800097"/>
    </source>
</evidence>
<gene>
    <name evidence="3" type="ORF">EI97DRAFT_465123</name>
</gene>
<sequence length="259" mass="28104">MLLPHSLRLPSLLAVTIRLSHAAAPPSLKILNNRVLDCAHNITTTLTSPSSSSLFPSSNTTLINIIIDTTTSHPNNSGDANDRDALAYTDSTPEGEWYSACTVCVEVGLAEGGKGRRRGVLTGLEYDYDHYLERGLLEGVVSHARRERDGGEQWFETSYYYGPTPSPPPDAPPRDPELPEPPAAREYLLAYIPGASEPLVFDLESQNNSGDGKGTGGRTSDEVCLETNFAVYNRIGVKGSKGEIARRSVFRVGVGVEWE</sequence>
<dbReference type="Proteomes" id="UP000800097">
    <property type="component" value="Unassembled WGS sequence"/>
</dbReference>
<evidence type="ECO:0000313" key="3">
    <source>
        <dbReference type="EMBL" id="KAF2278704.1"/>
    </source>
</evidence>
<evidence type="ECO:0000256" key="2">
    <source>
        <dbReference type="SAM" id="SignalP"/>
    </source>
</evidence>
<dbReference type="EMBL" id="ML986487">
    <property type="protein sequence ID" value="KAF2278704.1"/>
    <property type="molecule type" value="Genomic_DNA"/>
</dbReference>
<feature type="chain" id="PRO_5025603371" evidence="2">
    <location>
        <begin position="23"/>
        <end position="259"/>
    </location>
</feature>
<accession>A0A6A6JR31</accession>
<feature type="region of interest" description="Disordered" evidence="1">
    <location>
        <begin position="156"/>
        <end position="181"/>
    </location>
</feature>
<name>A0A6A6JR31_WESOR</name>
<organism evidence="3 4">
    <name type="scientific">Westerdykella ornata</name>
    <dbReference type="NCBI Taxonomy" id="318751"/>
    <lineage>
        <taxon>Eukaryota</taxon>
        <taxon>Fungi</taxon>
        <taxon>Dikarya</taxon>
        <taxon>Ascomycota</taxon>
        <taxon>Pezizomycotina</taxon>
        <taxon>Dothideomycetes</taxon>
        <taxon>Pleosporomycetidae</taxon>
        <taxon>Pleosporales</taxon>
        <taxon>Sporormiaceae</taxon>
        <taxon>Westerdykella</taxon>
    </lineage>
</organism>
<proteinExistence type="predicted"/>
<evidence type="ECO:0000256" key="1">
    <source>
        <dbReference type="SAM" id="MobiDB-lite"/>
    </source>
</evidence>
<keyword evidence="4" id="KW-1185">Reference proteome</keyword>
<dbReference type="GeneID" id="54554631"/>